<keyword evidence="2" id="KW-1185">Reference proteome</keyword>
<proteinExistence type="predicted"/>
<dbReference type="RefSeq" id="WP_323738175.1">
    <property type="nucleotide sequence ID" value="NZ_CP112932.1"/>
</dbReference>
<name>A0ABZ0UUB1_9RICK</name>
<organism evidence="1 2">
    <name type="scientific">Candidatus Trichorickettsia mobilis</name>
    <dbReference type="NCBI Taxonomy" id="1346319"/>
    <lineage>
        <taxon>Bacteria</taxon>
        <taxon>Pseudomonadati</taxon>
        <taxon>Pseudomonadota</taxon>
        <taxon>Alphaproteobacteria</taxon>
        <taxon>Rickettsiales</taxon>
        <taxon>Rickettsiaceae</taxon>
        <taxon>Rickettsieae</taxon>
        <taxon>Candidatus Trichorickettsia</taxon>
    </lineage>
</organism>
<dbReference type="EMBL" id="CP112932">
    <property type="protein sequence ID" value="WPY01401.1"/>
    <property type="molecule type" value="Genomic_DNA"/>
</dbReference>
<reference evidence="1 2" key="1">
    <citation type="submission" date="2022-10" db="EMBL/GenBank/DDBJ databases">
        <title>Host association and intracellularity evolved multiple times independently in the Rickettsiales.</title>
        <authorList>
            <person name="Castelli M."/>
            <person name="Nardi T."/>
            <person name="Gammuto L."/>
            <person name="Bellinzona G."/>
            <person name="Sabaneyeva E."/>
            <person name="Potekhin A."/>
            <person name="Serra V."/>
            <person name="Petroni G."/>
            <person name="Sassera D."/>
        </authorList>
    </citation>
    <scope>NUCLEOTIDE SEQUENCE [LARGE SCALE GENOMIC DNA]</scope>
    <source>
        <strain evidence="1 2">Kr 154-4</strain>
    </source>
</reference>
<protein>
    <submittedName>
        <fullName evidence="1">Uncharacterized protein</fullName>
    </submittedName>
</protein>
<sequence length="59" mass="6923">MTLQPQNKSPKVVKRIKNLSNALQKNLQRRKHSKKNIEQESLETVLEVDTHFQDKSPLK</sequence>
<evidence type="ECO:0000313" key="2">
    <source>
        <dbReference type="Proteomes" id="UP001326613"/>
    </source>
</evidence>
<accession>A0ABZ0UUB1</accession>
<dbReference type="Proteomes" id="UP001326613">
    <property type="component" value="Chromosome"/>
</dbReference>
<gene>
    <name evidence="1" type="ORF">Trichorick_01313</name>
</gene>
<evidence type="ECO:0000313" key="1">
    <source>
        <dbReference type="EMBL" id="WPY01401.1"/>
    </source>
</evidence>